<organism evidence="2 3">
    <name type="scientific">Glycomyces lechevalierae</name>
    <dbReference type="NCBI Taxonomy" id="256034"/>
    <lineage>
        <taxon>Bacteria</taxon>
        <taxon>Bacillati</taxon>
        <taxon>Actinomycetota</taxon>
        <taxon>Actinomycetes</taxon>
        <taxon>Glycomycetales</taxon>
        <taxon>Glycomycetaceae</taxon>
        <taxon>Glycomyces</taxon>
    </lineage>
</organism>
<evidence type="ECO:0000256" key="1">
    <source>
        <dbReference type="SAM" id="MobiDB-lite"/>
    </source>
</evidence>
<keyword evidence="3" id="KW-1185">Reference proteome</keyword>
<comment type="caution">
    <text evidence="2">The sequence shown here is derived from an EMBL/GenBank/DDBJ whole genome shotgun (WGS) entry which is preliminary data.</text>
</comment>
<dbReference type="RefSeq" id="WP_310285851.1">
    <property type="nucleotide sequence ID" value="NZ_BAAAOM010000001.1"/>
</dbReference>
<gene>
    <name evidence="2" type="ORF">J2S69_004226</name>
</gene>
<name>A0ABU2ATG6_9ACTN</name>
<accession>A0ABU2ATG6</accession>
<evidence type="ECO:0000313" key="3">
    <source>
        <dbReference type="Proteomes" id="UP001183604"/>
    </source>
</evidence>
<feature type="region of interest" description="Disordered" evidence="1">
    <location>
        <begin position="1"/>
        <end position="21"/>
    </location>
</feature>
<proteinExistence type="predicted"/>
<dbReference type="Proteomes" id="UP001183604">
    <property type="component" value="Unassembled WGS sequence"/>
</dbReference>
<reference evidence="2 3" key="1">
    <citation type="submission" date="2023-07" db="EMBL/GenBank/DDBJ databases">
        <title>Sequencing the genomes of 1000 actinobacteria strains.</title>
        <authorList>
            <person name="Klenk H.-P."/>
        </authorList>
    </citation>
    <scope>NUCLEOTIDE SEQUENCE [LARGE SCALE GENOMIC DNA]</scope>
    <source>
        <strain evidence="2 3">DSM 44724</strain>
    </source>
</reference>
<evidence type="ECO:0000313" key="2">
    <source>
        <dbReference type="EMBL" id="MDR7340507.1"/>
    </source>
</evidence>
<dbReference type="EMBL" id="JAVDYD010000001">
    <property type="protein sequence ID" value="MDR7340507.1"/>
    <property type="molecule type" value="Genomic_DNA"/>
</dbReference>
<protein>
    <submittedName>
        <fullName evidence="2">Uncharacterized protein</fullName>
    </submittedName>
</protein>
<sequence length="370" mass="39389">MSHNDAPAHKAATPPQIGPAMPEFAPVRLPHYDGQGPHSLLADVAAWTGSEPMHRLLALFGGRLPGTGTAEDLAYLEAFSAAHWDFRAGRERHETAPQPLAPEHEHTATQAALALGLGADARPRLAHYTHVLVLGGLVASCLFRTRFAAELLASGIGADNVTGVGGFRPLGATDLESAVLSGIDCGGFEVDAIEASLKHAFNIGGDPLIDEGGDPLLDPGRAWKVATYMAGPVVVRAVAAPSSQPDRRRADTVDTCRFWADRVVELAPGDSVLVVTSAPYTAFQHCDAITHMGLPYGCTVDTVGVDPATLPEPHFRKSHTASGYLQEVRSAIRSMSRLYHSAHAAVQAPIRHVESAAGRRLKLRRIERPH</sequence>